<gene>
    <name evidence="1" type="ORF">Pla100_27350</name>
</gene>
<name>A0A5C6AAC1_9BACT</name>
<evidence type="ECO:0000313" key="2">
    <source>
        <dbReference type="Proteomes" id="UP000316213"/>
    </source>
</evidence>
<dbReference type="RefSeq" id="WP_146578208.1">
    <property type="nucleotide sequence ID" value="NZ_SJPM01000005.1"/>
</dbReference>
<dbReference type="OrthoDB" id="1551055at2"/>
<dbReference type="Proteomes" id="UP000316213">
    <property type="component" value="Unassembled WGS sequence"/>
</dbReference>
<accession>A0A5C6AAC1</accession>
<protein>
    <recommendedName>
        <fullName evidence="3">Nucleotidyltransferase</fullName>
    </recommendedName>
</protein>
<dbReference type="InterPro" id="IPR043519">
    <property type="entry name" value="NT_sf"/>
</dbReference>
<dbReference type="SUPFAM" id="SSF81301">
    <property type="entry name" value="Nucleotidyltransferase"/>
    <property type="match status" value="1"/>
</dbReference>
<sequence length="196" mass="22407">MDLDLSDLIDAASRLQHEWTQLGLQFCFIGGLAVHRWGQPRQTDDVHATVWTEFGNERPVIDTLMRHLTGRIAEVEQFAIQNRVLLCQESRGVDVDVSLAAFPFELDLIQRSTLENFREIGLQVCGPSDLIILKAFANRPHDWTDIRGVIVRSGPQLDWTLIDQELRVLAELKEEPEILSKLQELRDSPIATRSER</sequence>
<evidence type="ECO:0008006" key="3">
    <source>
        <dbReference type="Google" id="ProtNLM"/>
    </source>
</evidence>
<organism evidence="1 2">
    <name type="scientific">Neorhodopirellula pilleata</name>
    <dbReference type="NCBI Taxonomy" id="2714738"/>
    <lineage>
        <taxon>Bacteria</taxon>
        <taxon>Pseudomonadati</taxon>
        <taxon>Planctomycetota</taxon>
        <taxon>Planctomycetia</taxon>
        <taxon>Pirellulales</taxon>
        <taxon>Pirellulaceae</taxon>
        <taxon>Neorhodopirellula</taxon>
    </lineage>
</organism>
<evidence type="ECO:0000313" key="1">
    <source>
        <dbReference type="EMBL" id="TWT96258.1"/>
    </source>
</evidence>
<dbReference type="EMBL" id="SJPM01000005">
    <property type="protein sequence ID" value="TWT96258.1"/>
    <property type="molecule type" value="Genomic_DNA"/>
</dbReference>
<reference evidence="1 2" key="1">
    <citation type="submission" date="2019-02" db="EMBL/GenBank/DDBJ databases">
        <title>Deep-cultivation of Planctomycetes and their phenomic and genomic characterization uncovers novel biology.</title>
        <authorList>
            <person name="Wiegand S."/>
            <person name="Jogler M."/>
            <person name="Boedeker C."/>
            <person name="Pinto D."/>
            <person name="Vollmers J."/>
            <person name="Rivas-Marin E."/>
            <person name="Kohn T."/>
            <person name="Peeters S.H."/>
            <person name="Heuer A."/>
            <person name="Rast P."/>
            <person name="Oberbeckmann S."/>
            <person name="Bunk B."/>
            <person name="Jeske O."/>
            <person name="Meyerdierks A."/>
            <person name="Storesund J.E."/>
            <person name="Kallscheuer N."/>
            <person name="Luecker S."/>
            <person name="Lage O.M."/>
            <person name="Pohl T."/>
            <person name="Merkel B.J."/>
            <person name="Hornburger P."/>
            <person name="Mueller R.-W."/>
            <person name="Bruemmer F."/>
            <person name="Labrenz M."/>
            <person name="Spormann A.M."/>
            <person name="Op Den Camp H."/>
            <person name="Overmann J."/>
            <person name="Amann R."/>
            <person name="Jetten M.S.M."/>
            <person name="Mascher T."/>
            <person name="Medema M.H."/>
            <person name="Devos D.P."/>
            <person name="Kaster A.-K."/>
            <person name="Ovreas L."/>
            <person name="Rohde M."/>
            <person name="Galperin M.Y."/>
            <person name="Jogler C."/>
        </authorList>
    </citation>
    <scope>NUCLEOTIDE SEQUENCE [LARGE SCALE GENOMIC DNA]</scope>
    <source>
        <strain evidence="1 2">Pla100</strain>
    </source>
</reference>
<comment type="caution">
    <text evidence="1">The sequence shown here is derived from an EMBL/GenBank/DDBJ whole genome shotgun (WGS) entry which is preliminary data.</text>
</comment>
<keyword evidence="2" id="KW-1185">Reference proteome</keyword>
<proteinExistence type="predicted"/>
<dbReference type="AlphaFoldDB" id="A0A5C6AAC1"/>